<accession>F8GVZ9</accession>
<geneLocation type="plasmid" evidence="1 2">
    <name>pBB1</name>
</geneLocation>
<name>F8GVZ9_CUPNN</name>
<dbReference type="AlphaFoldDB" id="F8GVZ9"/>
<evidence type="ECO:0000313" key="2">
    <source>
        <dbReference type="Proteomes" id="UP000006798"/>
    </source>
</evidence>
<proteinExistence type="predicted"/>
<dbReference type="HOGENOM" id="CLU_1710216_0_0_4"/>
<keyword evidence="1" id="KW-0614">Plasmid</keyword>
<evidence type="ECO:0000313" key="1">
    <source>
        <dbReference type="EMBL" id="AEI81641.1"/>
    </source>
</evidence>
<reference evidence="1 2" key="1">
    <citation type="journal article" date="2011" name="J. Bacteriol.">
        <title>Complete genome sequence of the type strain Cupriavidus necator N-1.</title>
        <authorList>
            <person name="Poehlein A."/>
            <person name="Kusian B."/>
            <person name="Friedrich B."/>
            <person name="Daniel R."/>
            <person name="Bowien B."/>
        </authorList>
    </citation>
    <scope>NUCLEOTIDE SEQUENCE [LARGE SCALE GENOMIC DNA]</scope>
    <source>
        <strain evidence="2">ATCC 43291 / DSM 13513 / CCUG 52238 / LMG 8453 / N-1</strain>
        <plasmid evidence="1 2">pBB1</plasmid>
    </source>
</reference>
<dbReference type="Proteomes" id="UP000006798">
    <property type="component" value="Plasmid pBB1"/>
</dbReference>
<dbReference type="Gene3D" id="3.40.190.10">
    <property type="entry name" value="Periplasmic binding protein-like II"/>
    <property type="match status" value="2"/>
</dbReference>
<dbReference type="KEGG" id="cnc:CNE_BB1p02170"/>
<protein>
    <submittedName>
        <fullName evidence="1">Helix-turn-helix motif protein</fullName>
    </submittedName>
</protein>
<sequence length="153" mass="16790">MLFHKCEIILSQWRPGCRQESAPANKHFAEARSGGMAMAKSRGAPKRIAKEITLRQFRYFAAAGFGVLTDMVYRPWSLEGKQIEVRAIASAVPDMEVGMMWQAGRKLDKPADALREFLIHACGSRARCSRSAGARAGRLPRATVAAMPVVNAS</sequence>
<organism evidence="1 2">
    <name type="scientific">Cupriavidus necator (strain ATCC 43291 / DSM 13513 / CCUG 52238 / LMG 8453 / N-1)</name>
    <name type="common">Ralstonia eutropha</name>
    <dbReference type="NCBI Taxonomy" id="1042878"/>
    <lineage>
        <taxon>Bacteria</taxon>
        <taxon>Pseudomonadati</taxon>
        <taxon>Pseudomonadota</taxon>
        <taxon>Betaproteobacteria</taxon>
        <taxon>Burkholderiales</taxon>
        <taxon>Burkholderiaceae</taxon>
        <taxon>Cupriavidus</taxon>
    </lineage>
</organism>
<dbReference type="EMBL" id="CP002879">
    <property type="protein sequence ID" value="AEI81641.1"/>
    <property type="molecule type" value="Genomic_DNA"/>
</dbReference>
<gene>
    <name evidence="1" type="ordered locus">CNE_BB1p02170</name>
</gene>